<feature type="compositionally biased region" description="Low complexity" evidence="1">
    <location>
        <begin position="11"/>
        <end position="23"/>
    </location>
</feature>
<evidence type="ECO:0000313" key="2">
    <source>
        <dbReference type="EMBL" id="TCP19353.1"/>
    </source>
</evidence>
<name>A0A4R2NDR0_9BURK</name>
<protein>
    <recommendedName>
        <fullName evidence="4">Fe-S oxidoreductase</fullName>
    </recommendedName>
</protein>
<dbReference type="Proteomes" id="UP000295182">
    <property type="component" value="Unassembled WGS sequence"/>
</dbReference>
<feature type="region of interest" description="Disordered" evidence="1">
    <location>
        <begin position="1"/>
        <end position="23"/>
    </location>
</feature>
<dbReference type="AlphaFoldDB" id="A0A4R2NDR0"/>
<keyword evidence="3" id="KW-1185">Reference proteome</keyword>
<evidence type="ECO:0008006" key="4">
    <source>
        <dbReference type="Google" id="ProtNLM"/>
    </source>
</evidence>
<organism evidence="2 3">
    <name type="scientific">Simplicispira metamorpha</name>
    <dbReference type="NCBI Taxonomy" id="80881"/>
    <lineage>
        <taxon>Bacteria</taxon>
        <taxon>Pseudomonadati</taxon>
        <taxon>Pseudomonadota</taxon>
        <taxon>Betaproteobacteria</taxon>
        <taxon>Burkholderiales</taxon>
        <taxon>Comamonadaceae</taxon>
        <taxon>Simplicispira</taxon>
    </lineage>
</organism>
<feature type="region of interest" description="Disordered" evidence="1">
    <location>
        <begin position="37"/>
        <end position="57"/>
    </location>
</feature>
<comment type="caution">
    <text evidence="2">The sequence shown here is derived from an EMBL/GenBank/DDBJ whole genome shotgun (WGS) entry which is preliminary data.</text>
</comment>
<evidence type="ECO:0000313" key="3">
    <source>
        <dbReference type="Proteomes" id="UP000295182"/>
    </source>
</evidence>
<feature type="region of interest" description="Disordered" evidence="1">
    <location>
        <begin position="194"/>
        <end position="222"/>
    </location>
</feature>
<dbReference type="RefSeq" id="WP_119012087.1">
    <property type="nucleotide sequence ID" value="NZ_QXNC01000003.1"/>
</dbReference>
<feature type="compositionally biased region" description="Low complexity" evidence="1">
    <location>
        <begin position="48"/>
        <end position="57"/>
    </location>
</feature>
<accession>A0A4R2NDR0</accession>
<feature type="compositionally biased region" description="Pro residues" evidence="1">
    <location>
        <begin position="37"/>
        <end position="47"/>
    </location>
</feature>
<evidence type="ECO:0000256" key="1">
    <source>
        <dbReference type="SAM" id="MobiDB-lite"/>
    </source>
</evidence>
<sequence length="478" mass="46219">MSMQIDPSHLPVQGAPGAAPVAGTAPVASVAPVTPAPPGTPAAPAPAPVAAAPAQTTQVNISPQARQTVGEAAAALQRQGLLLDALATAAGVPAPGAPGAGGAGAPGSPATAATPSQALAAAVLANATGNAARSASSSTGASALLGTSATGTTPGTTVQALAAPAGTAPAMAMATGATVAVPSAGAAASVASRPSVVAGPQGPGAATGPAPTTSATPTWPSGGVSAPLQSLLGSLVQQATAAVLPQRVLAIQPWPPALHAQVDGAAAGPRGGANGPAPAPLQTWLVRQGVVQTPEGARGVSMTVRVPAPWLQALEQAQTEATPTRSWQVWLIPTLPTAPPPAPPALQAAFAGPSQALQSGTFALALESPGGGAARTSALLTLELQPLLPAPAAAQLAVYGRDLPHQRQDPWLQMAALQASGQVERDEDRARHGSAALCDTPDCPYLGRAACVQPFCAALRVVPQVGAAAALGPGPHTP</sequence>
<reference evidence="2 3" key="1">
    <citation type="submission" date="2019-03" db="EMBL/GenBank/DDBJ databases">
        <title>Genomic Encyclopedia of Type Strains, Phase IV (KMG-IV): sequencing the most valuable type-strain genomes for metagenomic binning, comparative biology and taxonomic classification.</title>
        <authorList>
            <person name="Goeker M."/>
        </authorList>
    </citation>
    <scope>NUCLEOTIDE SEQUENCE [LARGE SCALE GENOMIC DNA]</scope>
    <source>
        <strain evidence="2 3">DSM 1837</strain>
    </source>
</reference>
<dbReference type="EMBL" id="SLXH01000005">
    <property type="protein sequence ID" value="TCP19353.1"/>
    <property type="molecule type" value="Genomic_DNA"/>
</dbReference>
<gene>
    <name evidence="2" type="ORF">EV674_10530</name>
</gene>
<proteinExistence type="predicted"/>
<dbReference type="OrthoDB" id="8794128at2"/>